<dbReference type="EMBL" id="CP054614">
    <property type="protein sequence ID" value="QKS56514.1"/>
    <property type="molecule type" value="Genomic_DNA"/>
</dbReference>
<evidence type="ECO:0000313" key="2">
    <source>
        <dbReference type="Proteomes" id="UP000509327"/>
    </source>
</evidence>
<reference evidence="1 2" key="1">
    <citation type="submission" date="2020-06" db="EMBL/GenBank/DDBJ databases">
        <title>Complete genome of Paenibacillus barcinonensis KACC11450.</title>
        <authorList>
            <person name="Kim M."/>
            <person name="Park Y.-J."/>
            <person name="Shin J.-H."/>
        </authorList>
    </citation>
    <scope>NUCLEOTIDE SEQUENCE [LARGE SCALE GENOMIC DNA]</scope>
    <source>
        <strain evidence="1 2">KACC11450</strain>
    </source>
</reference>
<dbReference type="Proteomes" id="UP000509327">
    <property type="component" value="Chromosome"/>
</dbReference>
<sequence>MRKPNKLPMEDKPMRFRWIKPTSRACFIAGVVTRVHVGKMTMDQAIDYTLSLERQCKNPHLIPKRELRSLKRDSEAELKRIRKSARAVPAAGGR</sequence>
<gene>
    <name evidence="1" type="ORF">HUB98_09285</name>
</gene>
<name>A0ABX6Q2U5_PAEBA</name>
<keyword evidence="2" id="KW-1185">Reference proteome</keyword>
<dbReference type="RefSeq" id="WP_146236147.1">
    <property type="nucleotide sequence ID" value="NZ_CP054614.1"/>
</dbReference>
<evidence type="ECO:0000313" key="1">
    <source>
        <dbReference type="EMBL" id="QKS56514.1"/>
    </source>
</evidence>
<protein>
    <submittedName>
        <fullName evidence="1">Uncharacterized protein</fullName>
    </submittedName>
</protein>
<organism evidence="1 2">
    <name type="scientific">Paenibacillus barcinonensis</name>
    <dbReference type="NCBI Taxonomy" id="198119"/>
    <lineage>
        <taxon>Bacteria</taxon>
        <taxon>Bacillati</taxon>
        <taxon>Bacillota</taxon>
        <taxon>Bacilli</taxon>
        <taxon>Bacillales</taxon>
        <taxon>Paenibacillaceae</taxon>
        <taxon>Paenibacillus</taxon>
    </lineage>
</organism>
<proteinExistence type="predicted"/>
<accession>A0ABX6Q2U5</accession>